<name>A0A1V1NZG4_9BACT</name>
<dbReference type="InterPro" id="IPR029060">
    <property type="entry name" value="PIN-like_dom_sf"/>
</dbReference>
<dbReference type="EMBL" id="ATBP01001170">
    <property type="protein sequence ID" value="ETR67885.1"/>
    <property type="molecule type" value="Genomic_DNA"/>
</dbReference>
<comment type="caution">
    <text evidence="1">The sequence shown here is derived from an EMBL/GenBank/DDBJ whole genome shotgun (WGS) entry which is preliminary data.</text>
</comment>
<dbReference type="GO" id="GO:0004521">
    <property type="term" value="F:RNA endonuclease activity"/>
    <property type="evidence" value="ECO:0007669"/>
    <property type="project" value="InterPro"/>
</dbReference>
<dbReference type="PANTHER" id="PTHR42188:SF1">
    <property type="entry name" value="23S RRNA-SPECIFIC ENDONUCLEASE VAPC20"/>
    <property type="match status" value="1"/>
</dbReference>
<evidence type="ECO:0000313" key="2">
    <source>
        <dbReference type="Proteomes" id="UP000189670"/>
    </source>
</evidence>
<evidence type="ECO:0000313" key="1">
    <source>
        <dbReference type="EMBL" id="ETR67885.1"/>
    </source>
</evidence>
<dbReference type="GO" id="GO:0016075">
    <property type="term" value="P:rRNA catabolic process"/>
    <property type="evidence" value="ECO:0007669"/>
    <property type="project" value="TreeGrafter"/>
</dbReference>
<dbReference type="AlphaFoldDB" id="A0A1V1NZG4"/>
<accession>A0A1V1NZG4</accession>
<gene>
    <name evidence="1" type="ORF">OMM_11108</name>
</gene>
<feature type="non-terminal residue" evidence="1">
    <location>
        <position position="1"/>
    </location>
</feature>
<dbReference type="SUPFAM" id="SSF88723">
    <property type="entry name" value="PIN domain-like"/>
    <property type="match status" value="1"/>
</dbReference>
<reference evidence="2" key="1">
    <citation type="submission" date="2012-11" db="EMBL/GenBank/DDBJ databases">
        <authorList>
            <person name="Lucero-Rivera Y.E."/>
            <person name="Tovar-Ramirez D."/>
        </authorList>
    </citation>
    <scope>NUCLEOTIDE SEQUENCE [LARGE SCALE GENOMIC DNA]</scope>
    <source>
        <strain evidence="2">Araruama</strain>
    </source>
</reference>
<sequence length="108" mass="12353">GNLFFEHSLDYVTTSAIVLEFGNAFSPISLKSTAIQIIESINLSKKWRCIDVDKSLFDHGFKRYKSYLDKDWGLVDCISMIVAIELCIIEIFTADKHFEQAGFKILLK</sequence>
<dbReference type="Gene3D" id="3.40.50.1010">
    <property type="entry name" value="5'-nuclease"/>
    <property type="match status" value="1"/>
</dbReference>
<dbReference type="PANTHER" id="PTHR42188">
    <property type="entry name" value="23S RRNA-SPECIFIC ENDONUCLEASE VAPC20"/>
    <property type="match status" value="1"/>
</dbReference>
<proteinExistence type="predicted"/>
<protein>
    <submittedName>
        <fullName evidence="1">Nucleic acid-binding protein contains PIN domain-like protein</fullName>
    </submittedName>
</protein>
<dbReference type="Proteomes" id="UP000189670">
    <property type="component" value="Unassembled WGS sequence"/>
</dbReference>
<dbReference type="InterPro" id="IPR039018">
    <property type="entry name" value="VapC20-like"/>
</dbReference>
<organism evidence="1 2">
    <name type="scientific">Candidatus Magnetoglobus multicellularis str. Araruama</name>
    <dbReference type="NCBI Taxonomy" id="890399"/>
    <lineage>
        <taxon>Bacteria</taxon>
        <taxon>Pseudomonadati</taxon>
        <taxon>Thermodesulfobacteriota</taxon>
        <taxon>Desulfobacteria</taxon>
        <taxon>Desulfobacterales</taxon>
        <taxon>Desulfobacteraceae</taxon>
        <taxon>Candidatus Magnetoglobus</taxon>
    </lineage>
</organism>